<dbReference type="InterPro" id="IPR035897">
    <property type="entry name" value="Toll_tir_struct_dom_sf"/>
</dbReference>
<dbReference type="GO" id="GO:0035438">
    <property type="term" value="F:cyclic-di-GMP binding"/>
    <property type="evidence" value="ECO:0007669"/>
    <property type="project" value="TreeGrafter"/>
</dbReference>
<dbReference type="GO" id="GO:0016239">
    <property type="term" value="P:positive regulation of macroautophagy"/>
    <property type="evidence" value="ECO:0007669"/>
    <property type="project" value="TreeGrafter"/>
</dbReference>
<dbReference type="GO" id="GO:0007165">
    <property type="term" value="P:signal transduction"/>
    <property type="evidence" value="ECO:0007669"/>
    <property type="project" value="InterPro"/>
</dbReference>
<dbReference type="SMART" id="SM00255">
    <property type="entry name" value="TIR"/>
    <property type="match status" value="1"/>
</dbReference>
<dbReference type="GO" id="GO:0032481">
    <property type="term" value="P:positive regulation of type I interferon production"/>
    <property type="evidence" value="ECO:0007669"/>
    <property type="project" value="InterPro"/>
</dbReference>
<keyword evidence="3" id="KW-1185">Reference proteome</keyword>
<evidence type="ECO:0000259" key="1">
    <source>
        <dbReference type="PROSITE" id="PS50104"/>
    </source>
</evidence>
<dbReference type="PANTHER" id="PTHR34339:SF1">
    <property type="entry name" value="STIMULATOR OF INTERFERON GENES PROTEIN"/>
    <property type="match status" value="1"/>
</dbReference>
<dbReference type="SUPFAM" id="SSF52200">
    <property type="entry name" value="Toll/Interleukin receptor TIR domain"/>
    <property type="match status" value="1"/>
</dbReference>
<dbReference type="GO" id="GO:0061507">
    <property type="term" value="F:2',3'-cyclic GMP-AMP binding"/>
    <property type="evidence" value="ECO:0007669"/>
    <property type="project" value="TreeGrafter"/>
</dbReference>
<dbReference type="EMBL" id="JAODUP010000021">
    <property type="protein sequence ID" value="KAK2168028.1"/>
    <property type="molecule type" value="Genomic_DNA"/>
</dbReference>
<accession>A0AAD9KCN1</accession>
<dbReference type="Pfam" id="PF13676">
    <property type="entry name" value="TIR_2"/>
    <property type="match status" value="1"/>
</dbReference>
<evidence type="ECO:0000313" key="3">
    <source>
        <dbReference type="Proteomes" id="UP001208570"/>
    </source>
</evidence>
<dbReference type="PANTHER" id="PTHR34339">
    <property type="entry name" value="STIMULATOR OF INTERFERON GENES PROTEIN"/>
    <property type="match status" value="1"/>
</dbReference>
<sequence length="310" mass="35452">MSTSFPDINVETWPEPHQLKDDEYHCFISHCSEDEEVVQFLDEVLQGRGFKCFCSARDFRVGELIIENIRNGVLKSDKMILLVSRHMKTSDWVEYEVAEARAKERKSESVVLIPVLYDVTDDDVPTYLKDAGPLDNKDPNFWTKLLKALTAQIGLTDLLPVGNVYQGISWSFYYGYISLILPGLAEQIRAFGHEMADVHKCDKLLMALPESCRIPNEMKDVDKNFITVGNVEQIGVVAGKPRSYKVPLYQIKDEKNGKVCIFVLYILIIYYTINKTTNKNKNNHNTNNIDDDDNNDNININKLNYSLLSV</sequence>
<protein>
    <recommendedName>
        <fullName evidence="1">TIR domain-containing protein</fullName>
    </recommendedName>
</protein>
<dbReference type="InterPro" id="IPR000157">
    <property type="entry name" value="TIR_dom"/>
</dbReference>
<dbReference type="InterPro" id="IPR029158">
    <property type="entry name" value="STING"/>
</dbReference>
<reference evidence="2" key="1">
    <citation type="journal article" date="2023" name="Mol. Biol. Evol.">
        <title>Third-Generation Sequencing Reveals the Adaptive Role of the Epigenome in Three Deep-Sea Polychaetes.</title>
        <authorList>
            <person name="Perez M."/>
            <person name="Aroh O."/>
            <person name="Sun Y."/>
            <person name="Lan Y."/>
            <person name="Juniper S.K."/>
            <person name="Young C.R."/>
            <person name="Angers B."/>
            <person name="Qian P.Y."/>
        </authorList>
    </citation>
    <scope>NUCLEOTIDE SEQUENCE</scope>
    <source>
        <strain evidence="2">P08H-3</strain>
    </source>
</reference>
<dbReference type="GO" id="GO:0000045">
    <property type="term" value="P:autophagosome assembly"/>
    <property type="evidence" value="ECO:0007669"/>
    <property type="project" value="TreeGrafter"/>
</dbReference>
<dbReference type="Pfam" id="PF15009">
    <property type="entry name" value="STING_LBD"/>
    <property type="match status" value="1"/>
</dbReference>
<dbReference type="Gene3D" id="3.40.50.12100">
    <property type="entry name" value="Stimulator of interferon genes protein"/>
    <property type="match status" value="1"/>
</dbReference>
<dbReference type="AlphaFoldDB" id="A0AAD9KCN1"/>
<dbReference type="GO" id="GO:0005789">
    <property type="term" value="C:endoplasmic reticulum membrane"/>
    <property type="evidence" value="ECO:0007669"/>
    <property type="project" value="TreeGrafter"/>
</dbReference>
<dbReference type="Gene3D" id="3.40.50.10140">
    <property type="entry name" value="Toll/interleukin-1 receptor homology (TIR) domain"/>
    <property type="match status" value="1"/>
</dbReference>
<dbReference type="InterPro" id="IPR055432">
    <property type="entry name" value="STING_LBD"/>
</dbReference>
<dbReference type="GO" id="GO:0061709">
    <property type="term" value="P:reticulophagy"/>
    <property type="evidence" value="ECO:0007669"/>
    <property type="project" value="TreeGrafter"/>
</dbReference>
<evidence type="ECO:0000313" key="2">
    <source>
        <dbReference type="EMBL" id="KAK2168028.1"/>
    </source>
</evidence>
<comment type="caution">
    <text evidence="2">The sequence shown here is derived from an EMBL/GenBank/DDBJ whole genome shotgun (WGS) entry which is preliminary data.</text>
</comment>
<gene>
    <name evidence="2" type="ORF">LSH36_21g06000</name>
</gene>
<dbReference type="Gene3D" id="1.20.5.5200">
    <property type="match status" value="1"/>
</dbReference>
<organism evidence="2 3">
    <name type="scientific">Paralvinella palmiformis</name>
    <dbReference type="NCBI Taxonomy" id="53620"/>
    <lineage>
        <taxon>Eukaryota</taxon>
        <taxon>Metazoa</taxon>
        <taxon>Spiralia</taxon>
        <taxon>Lophotrochozoa</taxon>
        <taxon>Annelida</taxon>
        <taxon>Polychaeta</taxon>
        <taxon>Sedentaria</taxon>
        <taxon>Canalipalpata</taxon>
        <taxon>Terebellida</taxon>
        <taxon>Terebelliformia</taxon>
        <taxon>Alvinellidae</taxon>
        <taxon>Paralvinella</taxon>
    </lineage>
</organism>
<dbReference type="GO" id="GO:0005776">
    <property type="term" value="C:autophagosome"/>
    <property type="evidence" value="ECO:0007669"/>
    <property type="project" value="TreeGrafter"/>
</dbReference>
<dbReference type="PROSITE" id="PS50104">
    <property type="entry name" value="TIR"/>
    <property type="match status" value="1"/>
</dbReference>
<dbReference type="InterPro" id="IPR038623">
    <property type="entry name" value="STING_C_sf"/>
</dbReference>
<dbReference type="Proteomes" id="UP001208570">
    <property type="component" value="Unassembled WGS sequence"/>
</dbReference>
<name>A0AAD9KCN1_9ANNE</name>
<dbReference type="GO" id="GO:0045087">
    <property type="term" value="P:innate immune response"/>
    <property type="evidence" value="ECO:0007669"/>
    <property type="project" value="TreeGrafter"/>
</dbReference>
<feature type="domain" description="TIR" evidence="1">
    <location>
        <begin position="22"/>
        <end position="149"/>
    </location>
</feature>
<proteinExistence type="predicted"/>
<dbReference type="GO" id="GO:0002218">
    <property type="term" value="P:activation of innate immune response"/>
    <property type="evidence" value="ECO:0007669"/>
    <property type="project" value="InterPro"/>
</dbReference>